<dbReference type="GO" id="GO:0016887">
    <property type="term" value="F:ATP hydrolysis activity"/>
    <property type="evidence" value="ECO:0007669"/>
    <property type="project" value="InterPro"/>
</dbReference>
<evidence type="ECO:0000256" key="1">
    <source>
        <dbReference type="ARBA" id="ARBA00004128"/>
    </source>
</evidence>
<comment type="subcellular location">
    <subcellularLocation>
        <location evidence="1">Vacuole membrane</location>
        <topology evidence="1">Multi-pass membrane protein</topology>
    </subcellularLocation>
</comment>
<dbReference type="STRING" id="329046.A0A1Y2CMH8"/>
<evidence type="ECO:0000259" key="10">
    <source>
        <dbReference type="PROSITE" id="PS50893"/>
    </source>
</evidence>
<keyword evidence="7 9" id="KW-1133">Transmembrane helix</keyword>
<evidence type="ECO:0000313" key="13">
    <source>
        <dbReference type="Proteomes" id="UP000193642"/>
    </source>
</evidence>
<evidence type="ECO:0000259" key="11">
    <source>
        <dbReference type="PROSITE" id="PS50929"/>
    </source>
</evidence>
<feature type="transmembrane region" description="Helical" evidence="9">
    <location>
        <begin position="323"/>
        <end position="346"/>
    </location>
</feature>
<dbReference type="InterPro" id="IPR003593">
    <property type="entry name" value="AAA+_ATPase"/>
</dbReference>
<keyword evidence="8 9" id="KW-0472">Membrane</keyword>
<dbReference type="GO" id="GO:0000329">
    <property type="term" value="C:fungal-type vacuole membrane"/>
    <property type="evidence" value="ECO:0007669"/>
    <property type="project" value="UniProtKB-ARBA"/>
</dbReference>
<dbReference type="InterPro" id="IPR017871">
    <property type="entry name" value="ABC_transporter-like_CS"/>
</dbReference>
<protein>
    <submittedName>
        <fullName evidence="12">p-loop containing nucleoside triphosphate hydrolase protein</fullName>
    </submittedName>
</protein>
<evidence type="ECO:0000256" key="9">
    <source>
        <dbReference type="SAM" id="Phobius"/>
    </source>
</evidence>
<feature type="transmembrane region" description="Helical" evidence="9">
    <location>
        <begin position="258"/>
        <end position="282"/>
    </location>
</feature>
<dbReference type="FunFam" id="1.20.1560.10:FF:000013">
    <property type="entry name" value="ABC transporter C family member 2"/>
    <property type="match status" value="1"/>
</dbReference>
<feature type="domain" description="ABC transmembrane type-1" evidence="11">
    <location>
        <begin position="88"/>
        <end position="393"/>
    </location>
</feature>
<dbReference type="Gene3D" id="3.40.50.300">
    <property type="entry name" value="P-loop containing nucleotide triphosphate hydrolases"/>
    <property type="match status" value="2"/>
</dbReference>
<keyword evidence="13" id="KW-1185">Reference proteome</keyword>
<name>A0A1Y2CMH8_9FUNG</name>
<feature type="domain" description="ABC transmembrane type-1" evidence="11">
    <location>
        <begin position="731"/>
        <end position="997"/>
    </location>
</feature>
<dbReference type="Gene3D" id="1.20.1560.10">
    <property type="entry name" value="ABC transporter type 1, transmembrane domain"/>
    <property type="match status" value="2"/>
</dbReference>
<dbReference type="Pfam" id="PF00664">
    <property type="entry name" value="ABC_membrane"/>
    <property type="match status" value="2"/>
</dbReference>
<dbReference type="FunFam" id="3.40.50.300:FF:000838">
    <property type="entry name" value="ABC multidrug transporter (Eurofung)"/>
    <property type="match status" value="1"/>
</dbReference>
<sequence>MVKTATVRLDPWSFVSFAWMTRIVMESNKKQLDPADFPALPTENLVAGTIHWPQHFLDEYKEYEKHRQGKPPTLFGALIGEIRLNVYLSGLLYFLHIVCMVGIPLVLQQVINLAEFYGTVMQMNVPGLWELAPIPNHFIKGFPLITKSAWSLAFLILGLKLSATLLGRTKDFIIKCSAFNIRTVLINVVAKKALTVSSSESNEFSNGFILNLINVDCEAVSIFAEQVHELWALPLQLVLATALLAVMLGSSIGAGVGALFLSLLLLGITVPVFIISSLPNFYKENDARVKLIRDMLDGVRLIKIRCLSLSVEQKIKDIRQTQLYWLARILYGVISFVIIGQLANYLPQASAFTLFAIRNVGENFDAGIIFPCTSLFTILVNPMIQLPQTLMSMFTAITSWNRIYNFLIAPDHEIIPDEPSETLASSTEIDEEDYNEKSKYYDDIPILPKPVLVNLNLHIQKGQFVAIIGPVGCGKSSLLSAILGDLEMGSGQIAVNGSIAYCTQQAWIQTGTVEENVLFGNPLNQEKLDLAVTCTCLQSDLANMPSGIKTVLGEKGTSVSGGQKTRIALARAVYSEADIYLLDDPLSSLDARVSRTVFNDCFKTALKGKTILLATHNHDILKETDHIIFIHKSGTISQGTHNQLMKKKEFNDFVTIIESNKLSHSSVIENHQVSKSGGSVQNAMDQRGIIADEEMEVGNVKRETYLAYINACGGWSIVSILVTVIILKESATILSYQWLTWWTDNILLGESHDVYFWIGWYNGLIWMAIFFLTIMNFIVHSAILKSTKSFHEMALKGVMNAPIWWFESQQIGRIMNRFTKDMAAIDQRMITPVFQFIGGVGALCSIAVILAINAPWLLVGVVPLTGMYLYVLRYYRSAMRQLKRLESVQRSPLNSHICEAIEGVSTIRAFNKESFFCETTNKLLDISNSPIFFKMGAELWVILRLEILSSLLVFVLASQCTNPNFISSSAIGIALIYTNPLTSTLNLVLQSAANLETEMVCVERLVEYSEKLPLEGEQRLPSDPSKEEWPLQGTIEFKGVSAFYKSNLERPALNLVNLTVTNGERICVVGRTGSGKSTLISVLMRFVDKKGDVCIDGREIESVGFQTLREAMEVIPQDIYLFSGTLRTTLDRNGVFSDEQLWSSLESVGMKKFVANLEQKLDTPIENGGSNLSLGQRQLLYFARMLLLKPKIILMDEATSSVDPETETTLRQVIKEQFVGTTIIAVLHRLQTSVLEDFDKILVMDAGIVAEFDAPRVLLERKGSLFAGYYNAHS</sequence>
<dbReference type="GO" id="GO:0005524">
    <property type="term" value="F:ATP binding"/>
    <property type="evidence" value="ECO:0007669"/>
    <property type="project" value="UniProtKB-KW"/>
</dbReference>
<keyword evidence="3 9" id="KW-0812">Transmembrane</keyword>
<dbReference type="InterPro" id="IPR027417">
    <property type="entry name" value="P-loop_NTPase"/>
</dbReference>
<evidence type="ECO:0000256" key="8">
    <source>
        <dbReference type="ARBA" id="ARBA00023136"/>
    </source>
</evidence>
<dbReference type="PANTHER" id="PTHR24223:SF443">
    <property type="entry name" value="MULTIDRUG-RESISTANCE LIKE PROTEIN 1, ISOFORM I"/>
    <property type="match status" value="1"/>
</dbReference>
<dbReference type="SMART" id="SM00382">
    <property type="entry name" value="AAA"/>
    <property type="match status" value="2"/>
</dbReference>
<evidence type="ECO:0000256" key="5">
    <source>
        <dbReference type="ARBA" id="ARBA00022741"/>
    </source>
</evidence>
<keyword evidence="5" id="KW-0547">Nucleotide-binding</keyword>
<keyword evidence="2" id="KW-0813">Transport</keyword>
<dbReference type="SUPFAM" id="SSF52540">
    <property type="entry name" value="P-loop containing nucleoside triphosphate hydrolases"/>
    <property type="match status" value="2"/>
</dbReference>
<feature type="transmembrane region" description="Helical" evidence="9">
    <location>
        <begin position="149"/>
        <end position="167"/>
    </location>
</feature>
<dbReference type="InterPro" id="IPR011527">
    <property type="entry name" value="ABC1_TM_dom"/>
</dbReference>
<dbReference type="PANTHER" id="PTHR24223">
    <property type="entry name" value="ATP-BINDING CASSETTE SUB-FAMILY C"/>
    <property type="match status" value="1"/>
</dbReference>
<dbReference type="CDD" id="cd18580">
    <property type="entry name" value="ABC_6TM_ABCC_D2"/>
    <property type="match status" value="1"/>
</dbReference>
<reference evidence="12 13" key="1">
    <citation type="submission" date="2016-07" db="EMBL/GenBank/DDBJ databases">
        <title>Pervasive Adenine N6-methylation of Active Genes in Fungi.</title>
        <authorList>
            <consortium name="DOE Joint Genome Institute"/>
            <person name="Mondo S.J."/>
            <person name="Dannebaum R.O."/>
            <person name="Kuo R.C."/>
            <person name="Labutti K."/>
            <person name="Haridas S."/>
            <person name="Kuo A."/>
            <person name="Salamov A."/>
            <person name="Ahrendt S.R."/>
            <person name="Lipzen A."/>
            <person name="Sullivan W."/>
            <person name="Andreopoulos W.B."/>
            <person name="Clum A."/>
            <person name="Lindquist E."/>
            <person name="Daum C."/>
            <person name="Ramamoorthy G.K."/>
            <person name="Gryganskyi A."/>
            <person name="Culley D."/>
            <person name="Magnuson J.K."/>
            <person name="James T.Y."/>
            <person name="O'Malley M.A."/>
            <person name="Stajich J.E."/>
            <person name="Spatafora J.W."/>
            <person name="Visel A."/>
            <person name="Grigoriev I.V."/>
        </authorList>
    </citation>
    <scope>NUCLEOTIDE SEQUENCE [LARGE SCALE GENOMIC DNA]</scope>
    <source>
        <strain evidence="12 13">JEL800</strain>
    </source>
</reference>
<feature type="transmembrane region" description="Helical" evidence="9">
    <location>
        <begin position="366"/>
        <end position="384"/>
    </location>
</feature>
<feature type="domain" description="ABC transporter" evidence="10">
    <location>
        <begin position="1035"/>
        <end position="1271"/>
    </location>
</feature>
<proteinExistence type="predicted"/>
<dbReference type="PROSITE" id="PS00211">
    <property type="entry name" value="ABC_TRANSPORTER_1"/>
    <property type="match status" value="1"/>
</dbReference>
<gene>
    <name evidence="12" type="ORF">BCR33DRAFT_848182</name>
</gene>
<feature type="domain" description="ABC transporter" evidence="10">
    <location>
        <begin position="429"/>
        <end position="657"/>
    </location>
</feature>
<dbReference type="CDD" id="cd03244">
    <property type="entry name" value="ABCC_MRP_domain2"/>
    <property type="match status" value="1"/>
</dbReference>
<feature type="transmembrane region" description="Helical" evidence="9">
    <location>
        <begin position="829"/>
        <end position="850"/>
    </location>
</feature>
<evidence type="ECO:0000313" key="12">
    <source>
        <dbReference type="EMBL" id="ORY48136.1"/>
    </source>
</evidence>
<dbReference type="InterPro" id="IPR044726">
    <property type="entry name" value="ABCC_6TM_D2"/>
</dbReference>
<keyword evidence="6" id="KW-0067">ATP-binding</keyword>
<feature type="transmembrane region" description="Helical" evidence="9">
    <location>
        <begin position="856"/>
        <end position="875"/>
    </location>
</feature>
<dbReference type="PROSITE" id="PS50893">
    <property type="entry name" value="ABC_TRANSPORTER_2"/>
    <property type="match status" value="2"/>
</dbReference>
<dbReference type="Proteomes" id="UP000193642">
    <property type="component" value="Unassembled WGS sequence"/>
</dbReference>
<evidence type="ECO:0000256" key="3">
    <source>
        <dbReference type="ARBA" id="ARBA00022692"/>
    </source>
</evidence>
<dbReference type="SUPFAM" id="SSF90123">
    <property type="entry name" value="ABC transporter transmembrane region"/>
    <property type="match status" value="2"/>
</dbReference>
<keyword evidence="12" id="KW-0378">Hydrolase</keyword>
<feature type="transmembrane region" description="Helical" evidence="9">
    <location>
        <begin position="939"/>
        <end position="957"/>
    </location>
</feature>
<dbReference type="AlphaFoldDB" id="A0A1Y2CMH8"/>
<feature type="transmembrane region" description="Helical" evidence="9">
    <location>
        <begin position="91"/>
        <end position="111"/>
    </location>
</feature>
<accession>A0A1Y2CMH8</accession>
<evidence type="ECO:0000256" key="2">
    <source>
        <dbReference type="ARBA" id="ARBA00022448"/>
    </source>
</evidence>
<keyword evidence="4" id="KW-0677">Repeat</keyword>
<dbReference type="InterPro" id="IPR050173">
    <property type="entry name" value="ABC_transporter_C-like"/>
</dbReference>
<evidence type="ECO:0000256" key="4">
    <source>
        <dbReference type="ARBA" id="ARBA00022737"/>
    </source>
</evidence>
<dbReference type="Pfam" id="PF00005">
    <property type="entry name" value="ABC_tran"/>
    <property type="match status" value="2"/>
</dbReference>
<feature type="transmembrane region" description="Helical" evidence="9">
    <location>
        <begin position="705"/>
        <end position="727"/>
    </location>
</feature>
<dbReference type="GO" id="GO:0140359">
    <property type="term" value="F:ABC-type transporter activity"/>
    <property type="evidence" value="ECO:0007669"/>
    <property type="project" value="InterPro"/>
</dbReference>
<feature type="transmembrane region" description="Helical" evidence="9">
    <location>
        <begin position="754"/>
        <end position="779"/>
    </location>
</feature>
<evidence type="ECO:0000256" key="7">
    <source>
        <dbReference type="ARBA" id="ARBA00022989"/>
    </source>
</evidence>
<dbReference type="OrthoDB" id="6500128at2759"/>
<organism evidence="12 13">
    <name type="scientific">Rhizoclosmatium globosum</name>
    <dbReference type="NCBI Taxonomy" id="329046"/>
    <lineage>
        <taxon>Eukaryota</taxon>
        <taxon>Fungi</taxon>
        <taxon>Fungi incertae sedis</taxon>
        <taxon>Chytridiomycota</taxon>
        <taxon>Chytridiomycota incertae sedis</taxon>
        <taxon>Chytridiomycetes</taxon>
        <taxon>Chytridiales</taxon>
        <taxon>Chytriomycetaceae</taxon>
        <taxon>Rhizoclosmatium</taxon>
    </lineage>
</organism>
<dbReference type="FunFam" id="3.40.50.300:FF:000997">
    <property type="entry name" value="Multidrug resistance-associated protein 1"/>
    <property type="match status" value="1"/>
</dbReference>
<dbReference type="InterPro" id="IPR036640">
    <property type="entry name" value="ABC1_TM_sf"/>
</dbReference>
<comment type="caution">
    <text evidence="12">The sequence shown here is derived from an EMBL/GenBank/DDBJ whole genome shotgun (WGS) entry which is preliminary data.</text>
</comment>
<dbReference type="InterPro" id="IPR003439">
    <property type="entry name" value="ABC_transporter-like_ATP-bd"/>
</dbReference>
<dbReference type="CDD" id="cd03250">
    <property type="entry name" value="ABCC_MRP_domain1"/>
    <property type="match status" value="1"/>
</dbReference>
<feature type="transmembrane region" description="Helical" evidence="9">
    <location>
        <begin position="230"/>
        <end position="252"/>
    </location>
</feature>
<evidence type="ECO:0000256" key="6">
    <source>
        <dbReference type="ARBA" id="ARBA00022840"/>
    </source>
</evidence>
<dbReference type="EMBL" id="MCGO01000012">
    <property type="protein sequence ID" value="ORY48136.1"/>
    <property type="molecule type" value="Genomic_DNA"/>
</dbReference>
<dbReference type="PROSITE" id="PS50929">
    <property type="entry name" value="ABC_TM1F"/>
    <property type="match status" value="2"/>
</dbReference>